<evidence type="ECO:0000313" key="2">
    <source>
        <dbReference type="EMBL" id="CAF3981993.1"/>
    </source>
</evidence>
<dbReference type="EMBL" id="CAJNOK010012771">
    <property type="protein sequence ID" value="CAF1170666.1"/>
    <property type="molecule type" value="Genomic_DNA"/>
</dbReference>
<dbReference type="Proteomes" id="UP000677228">
    <property type="component" value="Unassembled WGS sequence"/>
</dbReference>
<organism evidence="2 3">
    <name type="scientific">Didymodactylos carnosus</name>
    <dbReference type="NCBI Taxonomy" id="1234261"/>
    <lineage>
        <taxon>Eukaryota</taxon>
        <taxon>Metazoa</taxon>
        <taxon>Spiralia</taxon>
        <taxon>Gnathifera</taxon>
        <taxon>Rotifera</taxon>
        <taxon>Eurotatoria</taxon>
        <taxon>Bdelloidea</taxon>
        <taxon>Philodinida</taxon>
        <taxon>Philodinidae</taxon>
        <taxon>Didymodactylos</taxon>
    </lineage>
</organism>
<name>A0A8S2MZ55_9BILA</name>
<sequence>MTRERHISLLEQKWLSQAAVKSEHFGYTTTAVSTQQSIVSPLMLSRIESILSSSKFQQEWNSPNEETFDGKQISLLEARNGLGLENLDYFVKPSSTRLSLVRSSMLTRTSSLWSTSQVCAFYRLRRASAKSKAVHAVDFGIVVSFV</sequence>
<dbReference type="AlphaFoldDB" id="A0A8S2MZ55"/>
<evidence type="ECO:0000313" key="1">
    <source>
        <dbReference type="EMBL" id="CAF1170666.1"/>
    </source>
</evidence>
<gene>
    <name evidence="1" type="ORF">OVA965_LOCUS22552</name>
    <name evidence="2" type="ORF">TMI583_LOCUS23266</name>
</gene>
<dbReference type="EMBL" id="CAJOBA010034295">
    <property type="protein sequence ID" value="CAF3981993.1"/>
    <property type="molecule type" value="Genomic_DNA"/>
</dbReference>
<proteinExistence type="predicted"/>
<evidence type="ECO:0000313" key="3">
    <source>
        <dbReference type="Proteomes" id="UP000682733"/>
    </source>
</evidence>
<comment type="caution">
    <text evidence="2">The sequence shown here is derived from an EMBL/GenBank/DDBJ whole genome shotgun (WGS) entry which is preliminary data.</text>
</comment>
<protein>
    <submittedName>
        <fullName evidence="2">Uncharacterized protein</fullName>
    </submittedName>
</protein>
<dbReference type="Proteomes" id="UP000682733">
    <property type="component" value="Unassembled WGS sequence"/>
</dbReference>
<reference evidence="2" key="1">
    <citation type="submission" date="2021-02" db="EMBL/GenBank/DDBJ databases">
        <authorList>
            <person name="Nowell W R."/>
        </authorList>
    </citation>
    <scope>NUCLEOTIDE SEQUENCE</scope>
</reference>
<accession>A0A8S2MZ55</accession>